<dbReference type="RefSeq" id="WP_007698961.1">
    <property type="nucleotide sequence ID" value="NZ_AOIQ01000009.1"/>
</dbReference>
<keyword evidence="5" id="KW-1185">Reference proteome</keyword>
<evidence type="ECO:0000256" key="1">
    <source>
        <dbReference type="ARBA" id="ARBA00022729"/>
    </source>
</evidence>
<evidence type="ECO:0000313" key="4">
    <source>
        <dbReference type="EMBL" id="ELZ12216.1"/>
    </source>
</evidence>
<feature type="domain" description="Calcineurin-like phosphoesterase" evidence="2">
    <location>
        <begin position="5"/>
        <end position="211"/>
    </location>
</feature>
<comment type="caution">
    <text evidence="4">The sequence shown here is derived from an EMBL/GenBank/DDBJ whole genome shotgun (WGS) entry which is preliminary data.</text>
</comment>
<dbReference type="Pfam" id="PF02872">
    <property type="entry name" value="5_nucleotid_C"/>
    <property type="match status" value="1"/>
</dbReference>
<dbReference type="PRINTS" id="PR01607">
    <property type="entry name" value="APYRASEFAMLY"/>
</dbReference>
<dbReference type="GO" id="GO:0016787">
    <property type="term" value="F:hydrolase activity"/>
    <property type="evidence" value="ECO:0007669"/>
    <property type="project" value="InterPro"/>
</dbReference>
<dbReference type="Proteomes" id="UP000011560">
    <property type="component" value="Unassembled WGS sequence"/>
</dbReference>
<dbReference type="Gene3D" id="3.60.21.10">
    <property type="match status" value="1"/>
</dbReference>
<sequence>MTAPRLLHLADLETIYDDPERVGRLAGAIDRVRDDRTLVVGSGDTSALGALAFESDDSRAIARPFYDQISLDVDTLGNHEFDHGASEAAEWARSTAATHLAANVDGPTSLEDTTRSDETDRWDGLESSTVVSAAGHRIGLIGIVHPETVELSGLELDVTITDPVDAVRIEAKRLRDRGADWVVILSHAGPIDERIAAETDADAVLGGHDHDAVRERIDGTLVSRTEGGQAGVYQFVELGESPTDHGGSIEAVTHSIDEAPRSESVESTYRDLAADLGLTRRLGRLPEPLDHTEAAELVATAYRVGGDADVGLVAAASVRDGLPGRVTRGDVVGIVPFGSKLDVHRLPGETLQAVAERCTDPLDATHGGLIAAGIELGTDGTVRIDGVRIDPEGDYRLGCMSYLTVVDAVPELDASTRVESRGPQHEHVLARVANRVDEPAGGGTNR</sequence>
<dbReference type="InterPro" id="IPR029052">
    <property type="entry name" value="Metallo-depent_PP-like"/>
</dbReference>
<name>M0BMU5_9EURY</name>
<dbReference type="PATRIC" id="fig|1227490.4.peg.1089"/>
<dbReference type="InterPro" id="IPR008334">
    <property type="entry name" value="5'-Nucleotdase_C"/>
</dbReference>
<organism evidence="4 5">
    <name type="scientific">Halovivax asiaticus JCM 14624</name>
    <dbReference type="NCBI Taxonomy" id="1227490"/>
    <lineage>
        <taxon>Archaea</taxon>
        <taxon>Methanobacteriati</taxon>
        <taxon>Methanobacteriota</taxon>
        <taxon>Stenosarchaea group</taxon>
        <taxon>Halobacteria</taxon>
        <taxon>Halobacteriales</taxon>
        <taxon>Natrialbaceae</taxon>
        <taxon>Halovivax</taxon>
    </lineage>
</organism>
<evidence type="ECO:0000313" key="5">
    <source>
        <dbReference type="Proteomes" id="UP000011560"/>
    </source>
</evidence>
<dbReference type="SUPFAM" id="SSF56300">
    <property type="entry name" value="Metallo-dependent phosphatases"/>
    <property type="match status" value="1"/>
</dbReference>
<evidence type="ECO:0000259" key="3">
    <source>
        <dbReference type="Pfam" id="PF02872"/>
    </source>
</evidence>
<dbReference type="Gene3D" id="3.90.780.10">
    <property type="entry name" value="5'-Nucleotidase, C-terminal domain"/>
    <property type="match status" value="1"/>
</dbReference>
<dbReference type="PANTHER" id="PTHR11575:SF24">
    <property type="entry name" value="5'-NUCLEOTIDASE"/>
    <property type="match status" value="1"/>
</dbReference>
<protein>
    <submittedName>
        <fullName evidence="4">5'-nucleotidase</fullName>
    </submittedName>
</protein>
<dbReference type="InterPro" id="IPR036907">
    <property type="entry name" value="5'-Nucleotdase_C_sf"/>
</dbReference>
<dbReference type="OrthoDB" id="21342at2157"/>
<dbReference type="GO" id="GO:0009166">
    <property type="term" value="P:nucleotide catabolic process"/>
    <property type="evidence" value="ECO:0007669"/>
    <property type="project" value="InterPro"/>
</dbReference>
<reference evidence="4 5" key="1">
    <citation type="journal article" date="2014" name="PLoS Genet.">
        <title>Phylogenetically driven sequencing of extremely halophilic archaea reveals strategies for static and dynamic osmo-response.</title>
        <authorList>
            <person name="Becker E.A."/>
            <person name="Seitzer P.M."/>
            <person name="Tritt A."/>
            <person name="Larsen D."/>
            <person name="Krusor M."/>
            <person name="Yao A.I."/>
            <person name="Wu D."/>
            <person name="Madern D."/>
            <person name="Eisen J.A."/>
            <person name="Darling A.E."/>
            <person name="Facciotti M.T."/>
        </authorList>
    </citation>
    <scope>NUCLEOTIDE SEQUENCE [LARGE SCALE GENOMIC DNA]</scope>
    <source>
        <strain evidence="4 5">JCM 14624</strain>
    </source>
</reference>
<dbReference type="STRING" id="1227490.C479_05393"/>
<dbReference type="PANTHER" id="PTHR11575">
    <property type="entry name" value="5'-NUCLEOTIDASE-RELATED"/>
    <property type="match status" value="1"/>
</dbReference>
<dbReference type="SUPFAM" id="SSF55816">
    <property type="entry name" value="5'-nucleotidase (syn. UDP-sugar hydrolase), C-terminal domain"/>
    <property type="match status" value="1"/>
</dbReference>
<dbReference type="InterPro" id="IPR004843">
    <property type="entry name" value="Calcineurin-like_PHP"/>
</dbReference>
<keyword evidence="1" id="KW-0732">Signal</keyword>
<gene>
    <name evidence="4" type="ORF">C479_05393</name>
</gene>
<feature type="domain" description="5'-Nucleotidase C-terminal" evidence="3">
    <location>
        <begin position="289"/>
        <end position="403"/>
    </location>
</feature>
<dbReference type="InterPro" id="IPR006179">
    <property type="entry name" value="5_nucleotidase/apyrase"/>
</dbReference>
<dbReference type="EMBL" id="AOIQ01000009">
    <property type="protein sequence ID" value="ELZ12216.1"/>
    <property type="molecule type" value="Genomic_DNA"/>
</dbReference>
<dbReference type="Pfam" id="PF00149">
    <property type="entry name" value="Metallophos"/>
    <property type="match status" value="1"/>
</dbReference>
<dbReference type="AlphaFoldDB" id="M0BMU5"/>
<proteinExistence type="predicted"/>
<accession>M0BMU5</accession>
<evidence type="ECO:0000259" key="2">
    <source>
        <dbReference type="Pfam" id="PF00149"/>
    </source>
</evidence>